<evidence type="ECO:0000313" key="4">
    <source>
        <dbReference type="Proteomes" id="UP001187471"/>
    </source>
</evidence>
<dbReference type="Pfam" id="PF01535">
    <property type="entry name" value="PPR"/>
    <property type="match status" value="4"/>
</dbReference>
<dbReference type="Gene3D" id="1.25.40.10">
    <property type="entry name" value="Tetratricopeptide repeat domain"/>
    <property type="match status" value="3"/>
</dbReference>
<accession>A0AA88QTM6</accession>
<feature type="repeat" description="PPR" evidence="2">
    <location>
        <begin position="73"/>
        <end position="107"/>
    </location>
</feature>
<feature type="repeat" description="PPR" evidence="2">
    <location>
        <begin position="244"/>
        <end position="274"/>
    </location>
</feature>
<dbReference type="Pfam" id="PF20431">
    <property type="entry name" value="E_motif"/>
    <property type="match status" value="1"/>
</dbReference>
<dbReference type="GO" id="GO:0003723">
    <property type="term" value="F:RNA binding"/>
    <property type="evidence" value="ECO:0007669"/>
    <property type="project" value="InterPro"/>
</dbReference>
<dbReference type="PROSITE" id="PS51375">
    <property type="entry name" value="PPR"/>
    <property type="match status" value="3"/>
</dbReference>
<feature type="non-terminal residue" evidence="3">
    <location>
        <position position="465"/>
    </location>
</feature>
<sequence>GGAFGGCDMNSLQIQIRLQRSKTTSHLLQLQALIIKTALDHDEYCTSNFILSACPISVDLARLIFDTSPIKPPLFAWNTIIKHYSKSSTPVESINLFSQLQRFGLKPDKFTFPFVLKACGHCSFLGLGGTVHSLVLKVGFDSDKYVNNNLLRMYGGCGVIGLARQVFDEMPERDVVSWSSMIARYVDCNSPVAALMAFLDMKLVNEKPNSVTLVSLLSACTHLLDIRLGESIHSFIVVNDIGLDVILGTALLDMYAKCGHVQKALHIFNSMREKNLQSWTVMISGLADNGNGEAAISLFTKMEEGDLKPDGMSFSGILSACSHLGLVVEGQKYFERMLKVYNIRPTMEHYGCMVDMFGRAGMIEEAYQLIRSMPMDPNSVVLRSFISSCKQHGSVVRIDEYFRQLLLDIEPDHGANYVLAAAVSSLSGYWSEVDDLRISMKGKGLRKVPGCSWVEVSGASTGINC</sequence>
<evidence type="ECO:0000313" key="3">
    <source>
        <dbReference type="EMBL" id="KAK2969110.1"/>
    </source>
</evidence>
<evidence type="ECO:0008006" key="5">
    <source>
        <dbReference type="Google" id="ProtNLM"/>
    </source>
</evidence>
<keyword evidence="4" id="KW-1185">Reference proteome</keyword>
<dbReference type="InterPro" id="IPR046848">
    <property type="entry name" value="E_motif"/>
</dbReference>
<dbReference type="InterPro" id="IPR002885">
    <property type="entry name" value="PPR_rpt"/>
</dbReference>
<organism evidence="3 4">
    <name type="scientific">Escallonia rubra</name>
    <dbReference type="NCBI Taxonomy" id="112253"/>
    <lineage>
        <taxon>Eukaryota</taxon>
        <taxon>Viridiplantae</taxon>
        <taxon>Streptophyta</taxon>
        <taxon>Embryophyta</taxon>
        <taxon>Tracheophyta</taxon>
        <taxon>Spermatophyta</taxon>
        <taxon>Magnoliopsida</taxon>
        <taxon>eudicotyledons</taxon>
        <taxon>Gunneridae</taxon>
        <taxon>Pentapetalae</taxon>
        <taxon>asterids</taxon>
        <taxon>campanulids</taxon>
        <taxon>Escalloniales</taxon>
        <taxon>Escalloniaceae</taxon>
        <taxon>Escallonia</taxon>
    </lineage>
</organism>
<dbReference type="InterPro" id="IPR011990">
    <property type="entry name" value="TPR-like_helical_dom_sf"/>
</dbReference>
<dbReference type="GO" id="GO:0009451">
    <property type="term" value="P:RNA modification"/>
    <property type="evidence" value="ECO:0007669"/>
    <property type="project" value="InterPro"/>
</dbReference>
<feature type="repeat" description="PPR" evidence="2">
    <location>
        <begin position="275"/>
        <end position="309"/>
    </location>
</feature>
<dbReference type="FunFam" id="1.25.40.10:FF:000427">
    <property type="entry name" value="Pentatricopeptide repeat-containing protein chloroplastic"/>
    <property type="match status" value="1"/>
</dbReference>
<proteinExistence type="predicted"/>
<dbReference type="EMBL" id="JAVXUO010002852">
    <property type="protein sequence ID" value="KAK2969110.1"/>
    <property type="molecule type" value="Genomic_DNA"/>
</dbReference>
<dbReference type="PANTHER" id="PTHR47926">
    <property type="entry name" value="PENTATRICOPEPTIDE REPEAT-CONTAINING PROTEIN"/>
    <property type="match status" value="1"/>
</dbReference>
<reference evidence="3" key="1">
    <citation type="submission" date="2022-12" db="EMBL/GenBank/DDBJ databases">
        <title>Draft genome assemblies for two species of Escallonia (Escalloniales).</title>
        <authorList>
            <person name="Chanderbali A."/>
            <person name="Dervinis C."/>
            <person name="Anghel I."/>
            <person name="Soltis D."/>
            <person name="Soltis P."/>
            <person name="Zapata F."/>
        </authorList>
    </citation>
    <scope>NUCLEOTIDE SEQUENCE</scope>
    <source>
        <strain evidence="3">UCBG92.1500</strain>
        <tissue evidence="3">Leaf</tissue>
    </source>
</reference>
<gene>
    <name evidence="3" type="ORF">RJ640_028574</name>
</gene>
<dbReference type="NCBIfam" id="TIGR00756">
    <property type="entry name" value="PPR"/>
    <property type="match status" value="3"/>
</dbReference>
<dbReference type="FunFam" id="1.25.40.10:FF:000184">
    <property type="entry name" value="Pentatricopeptide repeat-containing protein, chloroplastic"/>
    <property type="match status" value="1"/>
</dbReference>
<name>A0AA88QTM6_9ASTE</name>
<dbReference type="PANTHER" id="PTHR47926:SF391">
    <property type="entry name" value="TETRATRICOPEPTIDE-LIKE HELICAL DOMAIN SUPERFAMILY"/>
    <property type="match status" value="1"/>
</dbReference>
<keyword evidence="1" id="KW-0677">Repeat</keyword>
<dbReference type="InterPro" id="IPR046960">
    <property type="entry name" value="PPR_At4g14850-like_plant"/>
</dbReference>
<comment type="caution">
    <text evidence="3">The sequence shown here is derived from an EMBL/GenBank/DDBJ whole genome shotgun (WGS) entry which is preliminary data.</text>
</comment>
<dbReference type="Pfam" id="PF13041">
    <property type="entry name" value="PPR_2"/>
    <property type="match status" value="2"/>
</dbReference>
<evidence type="ECO:0000256" key="2">
    <source>
        <dbReference type="PROSITE-ProRule" id="PRU00708"/>
    </source>
</evidence>
<evidence type="ECO:0000256" key="1">
    <source>
        <dbReference type="ARBA" id="ARBA00022737"/>
    </source>
</evidence>
<protein>
    <recommendedName>
        <fullName evidence="5">Pentatricopeptide repeat-containing protein</fullName>
    </recommendedName>
</protein>
<dbReference type="Proteomes" id="UP001187471">
    <property type="component" value="Unassembled WGS sequence"/>
</dbReference>
<dbReference type="AlphaFoldDB" id="A0AA88QTM6"/>